<sequence>MQEVKLKKVGSETNLLTAAVLSPMGFNPYWYAP</sequence>
<dbReference type="EMBL" id="CM000230">
    <property type="protein sequence ID" value="EAQ70691.1"/>
    <property type="molecule type" value="Genomic_DNA"/>
</dbReference>
<gene>
    <name evidence="1" type="ORF">MGCH7_ch7g95</name>
    <name evidence="2" type="ORF">MGCH7_ch7g98</name>
</gene>
<proteinExistence type="predicted"/>
<dbReference type="EMBL" id="CM000230">
    <property type="protein sequence ID" value="EAQ70688.1"/>
    <property type="molecule type" value="Genomic_DNA"/>
</dbReference>
<evidence type="ECO:0000313" key="2">
    <source>
        <dbReference type="EMBL" id="EAQ70691.1"/>
    </source>
</evidence>
<accession>G5EI64</accession>
<name>G5EI64_PYRO7</name>
<organism evidence="2">
    <name type="scientific">Pyricularia oryzae (strain 70-15 / ATCC MYA-4617 / FGSC 8958)</name>
    <name type="common">Rice blast fungus</name>
    <name type="synonym">Magnaporthe oryzae</name>
    <dbReference type="NCBI Taxonomy" id="242507"/>
    <lineage>
        <taxon>Eukaryota</taxon>
        <taxon>Fungi</taxon>
        <taxon>Dikarya</taxon>
        <taxon>Ascomycota</taxon>
        <taxon>Pezizomycotina</taxon>
        <taxon>Sordariomycetes</taxon>
        <taxon>Sordariomycetidae</taxon>
        <taxon>Magnaporthales</taxon>
        <taxon>Pyriculariaceae</taxon>
        <taxon>Pyricularia</taxon>
    </lineage>
</organism>
<reference evidence="2" key="1">
    <citation type="submission" date="2005-01" db="EMBL/GenBank/DDBJ databases">
        <title>The sequence of Magnaporthe grisea chromosome 7.</title>
        <authorList>
            <person name="Thon M.R."/>
            <person name="Pan H."/>
            <person name="Diener A."/>
            <person name="Papalas J."/>
            <person name="Taro A."/>
            <person name="Mitchell T."/>
            <person name="Dean R.A."/>
        </authorList>
    </citation>
    <scope>NUCLEOTIDE SEQUENCE</scope>
    <source>
        <strain evidence="2">70-15</strain>
    </source>
</reference>
<evidence type="ECO:0000313" key="1">
    <source>
        <dbReference type="EMBL" id="EAQ70688.1"/>
    </source>
</evidence>
<dbReference type="AlphaFoldDB" id="G5EI64"/>
<protein>
    <submittedName>
        <fullName evidence="2">Uncharacterized protein</fullName>
    </submittedName>
</protein>